<organism evidence="1 2">
    <name type="scientific">Candidatus Nephthysia bennettiae</name>
    <dbReference type="NCBI Taxonomy" id="3127016"/>
    <lineage>
        <taxon>Bacteria</taxon>
        <taxon>Bacillati</taxon>
        <taxon>Candidatus Dormiibacterota</taxon>
        <taxon>Candidatus Dormibacteria</taxon>
        <taxon>Candidatus Dormibacterales</taxon>
        <taxon>Candidatus Dormibacteraceae</taxon>
        <taxon>Candidatus Nephthysia</taxon>
    </lineage>
</organism>
<keyword evidence="2" id="KW-1185">Reference proteome</keyword>
<dbReference type="InterPro" id="IPR036265">
    <property type="entry name" value="HIT-like_sf"/>
</dbReference>
<dbReference type="SUPFAM" id="SSF54197">
    <property type="entry name" value="HIT-like"/>
    <property type="match status" value="1"/>
</dbReference>
<dbReference type="Proteomes" id="UP000612893">
    <property type="component" value="Unassembled WGS sequence"/>
</dbReference>
<sequence length="334" mass="37222">MELKRQTLTSEFLHPGRGFEPYQGLVDVRWDPLTGYASRLVTGTGPLLAPSDFDLAAYAAETQPGCFFCGKRVEEVTPKLLPAIHPAGRIKRGQALLFPNLLTYSQYSSVSIYSPDAHYLPLDRIKGRLVADNLATQVEFIQAVARHDPEATWASVNANHMLPSGSSLFHPHMQSSVDPVPSTMQQLLAQAGPSRFHDYLETEKRLGERYLGSLGSTEWLISFAPQGFNEIRALVPGRASPAQLVAEQVEELGEGISRVLNLYGELGFQSFNMALLGAPPTLDGYVLNLRLVCRSNLQPLYRSDVTYFERLHWQAMVDRTPEELAEQARPHFRT</sequence>
<dbReference type="Gene3D" id="3.30.428.10">
    <property type="entry name" value="HIT-like"/>
    <property type="match status" value="1"/>
</dbReference>
<dbReference type="RefSeq" id="WP_338199465.1">
    <property type="nucleotide sequence ID" value="NZ_JAEKNR010000054.1"/>
</dbReference>
<accession>A0A934JYN1</accession>
<reference evidence="1" key="1">
    <citation type="submission" date="2020-10" db="EMBL/GenBank/DDBJ databases">
        <title>Ca. Dormibacterota MAGs.</title>
        <authorList>
            <person name="Montgomery K."/>
        </authorList>
    </citation>
    <scope>NUCLEOTIDE SEQUENCE [LARGE SCALE GENOMIC DNA]</scope>
    <source>
        <strain evidence="1">SC8812_S17_10</strain>
    </source>
</reference>
<evidence type="ECO:0000313" key="1">
    <source>
        <dbReference type="EMBL" id="MBJ7597327.1"/>
    </source>
</evidence>
<name>A0A934JYN1_9BACT</name>
<dbReference type="EMBL" id="JAEKNR010000054">
    <property type="protein sequence ID" value="MBJ7597327.1"/>
    <property type="molecule type" value="Genomic_DNA"/>
</dbReference>
<gene>
    <name evidence="1" type="ORF">JF922_04470</name>
</gene>
<comment type="caution">
    <text evidence="1">The sequence shown here is derived from an EMBL/GenBank/DDBJ whole genome shotgun (WGS) entry which is preliminary data.</text>
</comment>
<dbReference type="AlphaFoldDB" id="A0A934JYN1"/>
<evidence type="ECO:0008006" key="3">
    <source>
        <dbReference type="Google" id="ProtNLM"/>
    </source>
</evidence>
<protein>
    <recommendedName>
        <fullName evidence="3">Galactose-1-phosphate uridylyltransferase</fullName>
    </recommendedName>
</protein>
<evidence type="ECO:0000313" key="2">
    <source>
        <dbReference type="Proteomes" id="UP000612893"/>
    </source>
</evidence>
<proteinExistence type="predicted"/>